<feature type="chain" id="PRO_5047024655" evidence="8">
    <location>
        <begin position="22"/>
        <end position="745"/>
    </location>
</feature>
<evidence type="ECO:0000256" key="4">
    <source>
        <dbReference type="ARBA" id="ARBA00022989"/>
    </source>
</evidence>
<dbReference type="InterPro" id="IPR050794">
    <property type="entry name" value="CPA2_transporter"/>
</dbReference>
<gene>
    <name evidence="11" type="ORF">U1T56_22005</name>
</gene>
<dbReference type="CDD" id="cd00293">
    <property type="entry name" value="USP-like"/>
    <property type="match status" value="1"/>
</dbReference>
<evidence type="ECO:0000256" key="1">
    <source>
        <dbReference type="ARBA" id="ARBA00004141"/>
    </source>
</evidence>
<keyword evidence="4 7" id="KW-1133">Transmembrane helix</keyword>
<dbReference type="Pfam" id="PF00582">
    <property type="entry name" value="Usp"/>
    <property type="match status" value="2"/>
</dbReference>
<evidence type="ECO:0000313" key="11">
    <source>
        <dbReference type="EMBL" id="MEK0085838.1"/>
    </source>
</evidence>
<keyword evidence="3 7" id="KW-0812">Transmembrane</keyword>
<keyword evidence="6 7" id="KW-0472">Membrane</keyword>
<keyword evidence="2" id="KW-0813">Transport</keyword>
<reference evidence="11 12" key="1">
    <citation type="submission" date="2024-01" db="EMBL/GenBank/DDBJ databases">
        <title>Multi-omics insights into the function and evolution of sodium benzoate biodegradation pathways in Benzoatithermus flavus gen. nov., sp. nov. from hot spring.</title>
        <authorList>
            <person name="Hu C.-J."/>
            <person name="Li W.-J."/>
        </authorList>
    </citation>
    <scope>NUCLEOTIDE SEQUENCE [LARGE SCALE GENOMIC DNA]</scope>
    <source>
        <strain evidence="11 12">SYSU G07066</strain>
    </source>
</reference>
<feature type="transmembrane region" description="Helical" evidence="7">
    <location>
        <begin position="196"/>
        <end position="217"/>
    </location>
</feature>
<dbReference type="InterPro" id="IPR006153">
    <property type="entry name" value="Cation/H_exchanger_TM"/>
</dbReference>
<evidence type="ECO:0000256" key="5">
    <source>
        <dbReference type="ARBA" id="ARBA00023065"/>
    </source>
</evidence>
<evidence type="ECO:0000313" key="12">
    <source>
        <dbReference type="Proteomes" id="UP001375743"/>
    </source>
</evidence>
<dbReference type="SUPFAM" id="SSF52402">
    <property type="entry name" value="Adenine nucleotide alpha hydrolases-like"/>
    <property type="match status" value="2"/>
</dbReference>
<comment type="subcellular location">
    <subcellularLocation>
        <location evidence="1">Membrane</location>
        <topology evidence="1">Multi-pass membrane protein</topology>
    </subcellularLocation>
</comment>
<proteinExistence type="predicted"/>
<dbReference type="Pfam" id="PF00999">
    <property type="entry name" value="Na_H_Exchanger"/>
    <property type="match status" value="1"/>
</dbReference>
<feature type="transmembrane region" description="Helical" evidence="7">
    <location>
        <begin position="346"/>
        <end position="367"/>
    </location>
</feature>
<feature type="transmembrane region" description="Helical" evidence="7">
    <location>
        <begin position="60"/>
        <end position="79"/>
    </location>
</feature>
<feature type="signal peptide" evidence="8">
    <location>
        <begin position="1"/>
        <end position="21"/>
    </location>
</feature>
<feature type="domain" description="UspA" evidence="9">
    <location>
        <begin position="461"/>
        <end position="571"/>
    </location>
</feature>
<comment type="caution">
    <text evidence="11">The sequence shown here is derived from an EMBL/GenBank/DDBJ whole genome shotgun (WGS) entry which is preliminary data.</text>
</comment>
<evidence type="ECO:0000256" key="8">
    <source>
        <dbReference type="SAM" id="SignalP"/>
    </source>
</evidence>
<dbReference type="InterPro" id="IPR006016">
    <property type="entry name" value="UspA"/>
</dbReference>
<evidence type="ECO:0000259" key="10">
    <source>
        <dbReference type="Pfam" id="PF00999"/>
    </source>
</evidence>
<evidence type="ECO:0000256" key="2">
    <source>
        <dbReference type="ARBA" id="ARBA00022448"/>
    </source>
</evidence>
<feature type="transmembrane region" description="Helical" evidence="7">
    <location>
        <begin position="31"/>
        <end position="48"/>
    </location>
</feature>
<evidence type="ECO:0000256" key="7">
    <source>
        <dbReference type="SAM" id="Phobius"/>
    </source>
</evidence>
<dbReference type="Gene3D" id="3.40.50.620">
    <property type="entry name" value="HUPs"/>
    <property type="match status" value="2"/>
</dbReference>
<evidence type="ECO:0000256" key="6">
    <source>
        <dbReference type="ARBA" id="ARBA00023136"/>
    </source>
</evidence>
<feature type="transmembrane region" description="Helical" evidence="7">
    <location>
        <begin position="229"/>
        <end position="248"/>
    </location>
</feature>
<keyword evidence="8" id="KW-0732">Signal</keyword>
<dbReference type="Proteomes" id="UP001375743">
    <property type="component" value="Unassembled WGS sequence"/>
</dbReference>
<accession>A0ABU8XXA4</accession>
<evidence type="ECO:0000259" key="9">
    <source>
        <dbReference type="Pfam" id="PF00582"/>
    </source>
</evidence>
<feature type="transmembrane region" description="Helical" evidence="7">
    <location>
        <begin position="162"/>
        <end position="184"/>
    </location>
</feature>
<dbReference type="PANTHER" id="PTHR32468:SF0">
    <property type="entry name" value="K(+)_H(+) ANTIPORTER 1"/>
    <property type="match status" value="1"/>
</dbReference>
<dbReference type="RefSeq" id="WP_418161688.1">
    <property type="nucleotide sequence ID" value="NZ_JBBLZC010000036.1"/>
</dbReference>
<dbReference type="PANTHER" id="PTHR32468">
    <property type="entry name" value="CATION/H + ANTIPORTER"/>
    <property type="match status" value="1"/>
</dbReference>
<feature type="transmembrane region" description="Helical" evidence="7">
    <location>
        <begin position="128"/>
        <end position="150"/>
    </location>
</feature>
<evidence type="ECO:0000256" key="3">
    <source>
        <dbReference type="ARBA" id="ARBA00022692"/>
    </source>
</evidence>
<dbReference type="Gene3D" id="1.20.1530.20">
    <property type="match status" value="1"/>
</dbReference>
<keyword evidence="12" id="KW-1185">Reference proteome</keyword>
<sequence length="745" mass="78090">MRSTVAVTASAAALAAAPALAAGAEKGTPSEVVFLAQIVVLVLLGRLMGEAMQRIGQPAVMGQLLAGLLLGPSVLGALWPQAQRTIFPADPAQKGMIDAVSQLGILMLLLLAGMETDLSLVRKVRRAALSASLAGVVVPFICGFVLGEFLPEAMLPRPDQRLITALFLGTALSIASVKIVAVVVREMNFLRRDIGQVIVASAIIDDTIGWIIIAITFGLTQHGRLEWGALAWSVLGTALFLGISFTLGRRAVSFLIRWTNDAFVSEAAVISTILVVMGLMALTTHAIGVHTVLGAFVAGILVGESPILTRQIDERLRSLITALFMPVFFGVAGLGADLTILADLHLLLLTLGLVLIASVGKFGGAFLGARSGGLTLREALALGCGMNARGSTEVIIASIGLGMGILSRDLYTMIVTMAFVTTMAMPPSLRWALGRLPVSAEEQARLEREALEARGFVPNLERLLVAADASPVGRFASRLAGLLAASRGMPVTVLHLADTGASAEPTDPAETSGATAVVEAAAGAHGPEQEPRTPSPVGVEVLARPQEGSVRDTVHREARKGYDLLLIGIARTVGPDGGFHEDVAHIAAGFEGALAVATARGVHVDRPLDTPLSILIPVSGALESRRGAEVGLALARAASAPATALHVVATGARQTPWRRRRARQREREAALKSVIALADRYEVPIRTVVRTDVAVEDAILQQAKQGRHNLIVMGVRRRAGETLSFGDVAAEILERAACSILFVAS</sequence>
<dbReference type="EMBL" id="JBBLZC010000036">
    <property type="protein sequence ID" value="MEK0085838.1"/>
    <property type="molecule type" value="Genomic_DNA"/>
</dbReference>
<dbReference type="InterPro" id="IPR038770">
    <property type="entry name" value="Na+/solute_symporter_sf"/>
</dbReference>
<keyword evidence="5" id="KW-0406">Ion transport</keyword>
<organism evidence="11 12">
    <name type="scientific">Benzoatithermus flavus</name>
    <dbReference type="NCBI Taxonomy" id="3108223"/>
    <lineage>
        <taxon>Bacteria</taxon>
        <taxon>Pseudomonadati</taxon>
        <taxon>Pseudomonadota</taxon>
        <taxon>Alphaproteobacteria</taxon>
        <taxon>Geminicoccales</taxon>
        <taxon>Geminicoccaceae</taxon>
        <taxon>Benzoatithermus</taxon>
    </lineage>
</organism>
<protein>
    <submittedName>
        <fullName evidence="11">Cation:proton antiporter</fullName>
    </submittedName>
</protein>
<feature type="domain" description="Cation/H+ exchanger transmembrane" evidence="10">
    <location>
        <begin position="40"/>
        <end position="432"/>
    </location>
</feature>
<feature type="domain" description="UspA" evidence="9">
    <location>
        <begin position="614"/>
        <end position="743"/>
    </location>
</feature>
<feature type="transmembrane region" description="Helical" evidence="7">
    <location>
        <begin position="99"/>
        <end position="116"/>
    </location>
</feature>
<feature type="transmembrane region" description="Helical" evidence="7">
    <location>
        <begin position="319"/>
        <end position="340"/>
    </location>
</feature>
<dbReference type="InterPro" id="IPR014729">
    <property type="entry name" value="Rossmann-like_a/b/a_fold"/>
</dbReference>
<name>A0ABU8XXA4_9PROT</name>
<feature type="transmembrane region" description="Helical" evidence="7">
    <location>
        <begin position="260"/>
        <end position="281"/>
    </location>
</feature>
<feature type="transmembrane region" description="Helical" evidence="7">
    <location>
        <begin position="287"/>
        <end position="307"/>
    </location>
</feature>